<evidence type="ECO:0000259" key="2">
    <source>
        <dbReference type="PROSITE" id="PS50020"/>
    </source>
</evidence>
<organism evidence="3">
    <name type="scientific">Schmidtea mediterranea</name>
    <name type="common">Freshwater planarian flatworm</name>
    <dbReference type="NCBI Taxonomy" id="79327"/>
    <lineage>
        <taxon>Eukaryota</taxon>
        <taxon>Metazoa</taxon>
        <taxon>Spiralia</taxon>
        <taxon>Lophotrochozoa</taxon>
        <taxon>Platyhelminthes</taxon>
        <taxon>Rhabditophora</taxon>
        <taxon>Seriata</taxon>
        <taxon>Tricladida</taxon>
        <taxon>Continenticola</taxon>
        <taxon>Geoplanoidea</taxon>
        <taxon>Dugesiidae</taxon>
        <taxon>Schmidtea</taxon>
    </lineage>
</organism>
<gene>
    <name evidence="3" type="primary">yki</name>
</gene>
<dbReference type="SUPFAM" id="SSF51045">
    <property type="entry name" value="WW domain"/>
    <property type="match status" value="1"/>
</dbReference>
<feature type="compositionally biased region" description="Polar residues" evidence="1">
    <location>
        <begin position="387"/>
        <end position="396"/>
    </location>
</feature>
<proteinExistence type="evidence at transcript level"/>
<reference evidence="3" key="1">
    <citation type="submission" date="2013-12" db="EMBL/GenBank/DDBJ databases">
        <authorList>
            <person name="Lin A.Y.T."/>
            <person name="Pearson B.J."/>
        </authorList>
    </citation>
    <scope>NUCLEOTIDE SEQUENCE</scope>
    <source>
        <strain evidence="3">CIW4</strain>
    </source>
</reference>
<evidence type="ECO:0000313" key="3">
    <source>
        <dbReference type="EMBL" id="AHJ60957.1"/>
    </source>
</evidence>
<feature type="domain" description="WW" evidence="2">
    <location>
        <begin position="133"/>
        <end position="166"/>
    </location>
</feature>
<dbReference type="OrthoDB" id="3045089at2759"/>
<dbReference type="EMBL" id="KF990477">
    <property type="protein sequence ID" value="AHJ60957.1"/>
    <property type="molecule type" value="mRNA"/>
</dbReference>
<dbReference type="Gene3D" id="2.20.70.10">
    <property type="match status" value="1"/>
</dbReference>
<reference evidence="3" key="2">
    <citation type="journal article" date="2014" name="Development">
        <title>Planarian yorkie/YAP functions to integrate adult stem cell proliferation, organ homeostasis and maintenance of axial patterning.</title>
        <authorList>
            <person name="Lin A.Y."/>
            <person name="Pearson B.J."/>
        </authorList>
    </citation>
    <scope>NUCLEOTIDE SEQUENCE</scope>
    <source>
        <strain evidence="3">CIW4</strain>
    </source>
</reference>
<protein>
    <submittedName>
        <fullName evidence="3">YKI</fullName>
    </submittedName>
</protein>
<dbReference type="PROSITE" id="PS50020">
    <property type="entry name" value="WW_DOMAIN_2"/>
    <property type="match status" value="1"/>
</dbReference>
<feature type="region of interest" description="Disordered" evidence="1">
    <location>
        <begin position="198"/>
        <end position="253"/>
    </location>
</feature>
<feature type="region of interest" description="Disordered" evidence="1">
    <location>
        <begin position="371"/>
        <end position="397"/>
    </location>
</feature>
<dbReference type="Gene3D" id="6.20.430.10">
    <property type="match status" value="1"/>
</dbReference>
<accession>W8E1N2</accession>
<dbReference type="InterPro" id="IPR036020">
    <property type="entry name" value="WW_dom_sf"/>
</dbReference>
<dbReference type="AlphaFoldDB" id="W8E1N2"/>
<sequence>MSFSSASNNVVLKTSDAMNNSLDELFEVVINKSSSRQKPLTERQLPRSFFVPPSGNSNCPSVSHFKAFSSPATLEETYRAGPGQQNINHFKQRSLDSQNGNQHFSDLTSVPNIEMKSHSPALERKPHLNIEIKELPVGYEMAINGNCQVYFLNHNTKETTWFDPRLPETIQKWGMTLNDLQELHIRYINMMSNNNAKSLSQTQHPMNVLRSPQTQQSQSGRSDQTNSFNDPKSQTHFRSCSQPVSSSGTSLGGGVVDSSSATLNNFQMKPVGNLQYFVNQVSGGGSMLGNYQDLCRLHPHCSSSVQGSLSHSNNSSCSNLSTCLNGLNLSPLPSSQNSGNSILLNHSPYTGHASPGLNVVAYSHSHQDSLDSGVGQSVVSQSQLSSNTLNQTNDPSKSFDYSIKYEEADNFDSCTSKLDDFMDIDFRQLNY</sequence>
<feature type="compositionally biased region" description="Polar residues" evidence="1">
    <location>
        <begin position="198"/>
        <end position="243"/>
    </location>
</feature>
<dbReference type="InterPro" id="IPR001202">
    <property type="entry name" value="WW_dom"/>
</dbReference>
<feature type="compositionally biased region" description="Low complexity" evidence="1">
    <location>
        <begin position="371"/>
        <end position="386"/>
    </location>
</feature>
<evidence type="ECO:0000256" key="1">
    <source>
        <dbReference type="SAM" id="MobiDB-lite"/>
    </source>
</evidence>
<dbReference type="SMART" id="SM00456">
    <property type="entry name" value="WW"/>
    <property type="match status" value="1"/>
</dbReference>
<name>W8E1N2_SCHMD</name>
<dbReference type="CDD" id="cd00201">
    <property type="entry name" value="WW"/>
    <property type="match status" value="1"/>
</dbReference>